<name>A0A9W9ZBE9_9CNID</name>
<organism evidence="4 5">
    <name type="scientific">Desmophyllum pertusum</name>
    <dbReference type="NCBI Taxonomy" id="174260"/>
    <lineage>
        <taxon>Eukaryota</taxon>
        <taxon>Metazoa</taxon>
        <taxon>Cnidaria</taxon>
        <taxon>Anthozoa</taxon>
        <taxon>Hexacorallia</taxon>
        <taxon>Scleractinia</taxon>
        <taxon>Caryophylliina</taxon>
        <taxon>Caryophylliidae</taxon>
        <taxon>Desmophyllum</taxon>
    </lineage>
</organism>
<protein>
    <submittedName>
        <fullName evidence="4">DNA damage responsive protein</fullName>
        <ecNumber evidence="4">2.7.10.1</ecNumber>
    </submittedName>
</protein>
<dbReference type="PROSITE" id="PS01285">
    <property type="entry name" value="FA58C_1"/>
    <property type="match status" value="1"/>
</dbReference>
<gene>
    <name evidence="4" type="primary">DDR2_6</name>
    <name evidence="4" type="ORF">OS493_021916</name>
</gene>
<feature type="domain" description="PA14" evidence="3">
    <location>
        <begin position="41"/>
        <end position="181"/>
    </location>
</feature>
<dbReference type="SMART" id="SM00034">
    <property type="entry name" value="CLECT"/>
    <property type="match status" value="2"/>
</dbReference>
<dbReference type="SMART" id="SM00231">
    <property type="entry name" value="FA58C"/>
    <property type="match status" value="1"/>
</dbReference>
<dbReference type="GO" id="GO:0004714">
    <property type="term" value="F:transmembrane receptor protein tyrosine kinase activity"/>
    <property type="evidence" value="ECO:0007669"/>
    <property type="project" value="UniProtKB-EC"/>
</dbReference>
<dbReference type="InterPro" id="IPR036383">
    <property type="entry name" value="TSP1_rpt_sf"/>
</dbReference>
<dbReference type="PROSITE" id="PS50092">
    <property type="entry name" value="TSP1"/>
    <property type="match status" value="1"/>
</dbReference>
<dbReference type="PANTHER" id="PTHR22803">
    <property type="entry name" value="MANNOSE, PHOSPHOLIPASE, LECTIN RECEPTOR RELATED"/>
    <property type="match status" value="1"/>
</dbReference>
<dbReference type="SUPFAM" id="SSF49785">
    <property type="entry name" value="Galactose-binding domain-like"/>
    <property type="match status" value="1"/>
</dbReference>
<dbReference type="Pfam" id="PF00059">
    <property type="entry name" value="Lectin_C"/>
    <property type="match status" value="2"/>
</dbReference>
<evidence type="ECO:0000259" key="1">
    <source>
        <dbReference type="PROSITE" id="PS50022"/>
    </source>
</evidence>
<dbReference type="OrthoDB" id="2142683at2759"/>
<dbReference type="InterPro" id="IPR001304">
    <property type="entry name" value="C-type_lectin-like"/>
</dbReference>
<proteinExistence type="predicted"/>
<evidence type="ECO:0000259" key="2">
    <source>
        <dbReference type="PROSITE" id="PS50041"/>
    </source>
</evidence>
<feature type="domain" description="F5/8 type C" evidence="1">
    <location>
        <begin position="323"/>
        <end position="467"/>
    </location>
</feature>
<evidence type="ECO:0000313" key="5">
    <source>
        <dbReference type="Proteomes" id="UP001163046"/>
    </source>
</evidence>
<dbReference type="InterPro" id="IPR016187">
    <property type="entry name" value="CTDL_fold"/>
</dbReference>
<reference evidence="4" key="1">
    <citation type="submission" date="2023-01" db="EMBL/GenBank/DDBJ databases">
        <title>Genome assembly of the deep-sea coral Lophelia pertusa.</title>
        <authorList>
            <person name="Herrera S."/>
            <person name="Cordes E."/>
        </authorList>
    </citation>
    <scope>NUCLEOTIDE SEQUENCE</scope>
    <source>
        <strain evidence="4">USNM1676648</strain>
        <tissue evidence="4">Polyp</tissue>
    </source>
</reference>
<accession>A0A9W9ZBE9</accession>
<dbReference type="EMBL" id="MU826364">
    <property type="protein sequence ID" value="KAJ7378616.1"/>
    <property type="molecule type" value="Genomic_DNA"/>
</dbReference>
<keyword evidence="4" id="KW-0808">Transferase</keyword>
<dbReference type="SUPFAM" id="SSF82895">
    <property type="entry name" value="TSP-1 type 1 repeat"/>
    <property type="match status" value="1"/>
</dbReference>
<dbReference type="Gene3D" id="2.60.120.260">
    <property type="entry name" value="Galactose-binding domain-like"/>
    <property type="match status" value="1"/>
</dbReference>
<dbReference type="PROSITE" id="PS50041">
    <property type="entry name" value="C_TYPE_LECTIN_2"/>
    <property type="match status" value="2"/>
</dbReference>
<comment type="caution">
    <text evidence="4">The sequence shown here is derived from an EMBL/GenBank/DDBJ whole genome shotgun (WGS) entry which is preliminary data.</text>
</comment>
<feature type="domain" description="C-type lectin" evidence="2">
    <location>
        <begin position="252"/>
        <end position="313"/>
    </location>
</feature>
<feature type="domain" description="C-type lectin" evidence="2">
    <location>
        <begin position="538"/>
        <end position="609"/>
    </location>
</feature>
<dbReference type="InterPro" id="IPR016186">
    <property type="entry name" value="C-type_lectin-like/link_sf"/>
</dbReference>
<dbReference type="EC" id="2.7.10.1" evidence="4"/>
<dbReference type="AlphaFoldDB" id="A0A9W9ZBE9"/>
<dbReference type="PROSITE" id="PS50022">
    <property type="entry name" value="FA58C_3"/>
    <property type="match status" value="1"/>
</dbReference>
<evidence type="ECO:0000313" key="4">
    <source>
        <dbReference type="EMBL" id="KAJ7378616.1"/>
    </source>
</evidence>
<dbReference type="InterPro" id="IPR050111">
    <property type="entry name" value="C-type_lectin/snaclec_domain"/>
</dbReference>
<keyword evidence="5" id="KW-1185">Reference proteome</keyword>
<dbReference type="InterPro" id="IPR008979">
    <property type="entry name" value="Galactose-bd-like_sf"/>
</dbReference>
<dbReference type="InterPro" id="IPR000884">
    <property type="entry name" value="TSP1_rpt"/>
</dbReference>
<dbReference type="Gene3D" id="3.10.100.10">
    <property type="entry name" value="Mannose-Binding Protein A, subunit A"/>
    <property type="match status" value="2"/>
</dbReference>
<dbReference type="InterPro" id="IPR000421">
    <property type="entry name" value="FA58C"/>
</dbReference>
<sequence>MKGVYTALPTDNRLLIIVAGNVSEATVQNVTKDNFLTCIPPELKGVLQEVWWNNIQADNLTSLIEHDDFPQNPRARKMKNNFETSLSLPRYGQRLRAYFAAPESGLYNFNVSCKSACVLMIGTQYGNTYMTCRNITKGVNMTAGRFYKMAVLHVGVNNSQDLQVSFTPPNTTTEEPIPKEYLVRWYPWRIYTREWGEWTACQSGTQTRERFCQTFPPLYSGINSSYQLNETRKCDNLTELVTGRCPKDWDYFNNYCYNINSYTMRKNWNDARETCLNINSDLVSITSKDEDTFVFEFFTEKIANGIAWIGLRNDAIFDDDESCLRSPLGVETGVITQQQMQAKSYYNETTLPHYARLAGPGAWCPKQTPSWLEIDLIILHCICAVATQGYYEQGSFTTRYMLVLKTGDLNETYKDASGNAIILQGNTNPYEVRINTLVDGVVADRVNFSLGLKQTETSCLRVEIYGKPCDNSTGGKGRYMWWKVPPHWTYFYGPYAFQKNTTYCATVLAFNEYGEGPAEKCINITIRDGACPVSWKRHGDSCYLVISKPANWTQAKLECLSRNSQLVTITNNEENKFVADLADDSSWIGAQWNEFIENYTWVDGSEIGFVEKVDK</sequence>
<dbReference type="InterPro" id="IPR037524">
    <property type="entry name" value="PA14/GLEYA"/>
</dbReference>
<dbReference type="PROSITE" id="PS51820">
    <property type="entry name" value="PA14"/>
    <property type="match status" value="1"/>
</dbReference>
<evidence type="ECO:0000259" key="3">
    <source>
        <dbReference type="PROSITE" id="PS51820"/>
    </source>
</evidence>
<dbReference type="SUPFAM" id="SSF56436">
    <property type="entry name" value="C-type lectin-like"/>
    <property type="match status" value="2"/>
</dbReference>
<dbReference type="Proteomes" id="UP001163046">
    <property type="component" value="Unassembled WGS sequence"/>
</dbReference>